<feature type="region of interest" description="Disordered" evidence="1">
    <location>
        <begin position="1"/>
        <end position="53"/>
    </location>
</feature>
<dbReference type="HOGENOM" id="CLU_3070421_0_0_1"/>
<dbReference type="AlphaFoldDB" id="A0A0C3L8I4"/>
<protein>
    <submittedName>
        <fullName evidence="2">Uncharacterized protein</fullName>
    </submittedName>
</protein>
<reference evidence="2 3" key="1">
    <citation type="submission" date="2014-04" db="EMBL/GenBank/DDBJ databases">
        <authorList>
            <consortium name="DOE Joint Genome Institute"/>
            <person name="Kuo A."/>
            <person name="Girlanda M."/>
            <person name="Perotto S."/>
            <person name="Kohler A."/>
            <person name="Nagy L.G."/>
            <person name="Floudas D."/>
            <person name="Copeland A."/>
            <person name="Barry K.W."/>
            <person name="Cichocki N."/>
            <person name="Veneault-Fourrey C."/>
            <person name="LaButti K."/>
            <person name="Lindquist E.A."/>
            <person name="Lipzen A."/>
            <person name="Lundell T."/>
            <person name="Morin E."/>
            <person name="Murat C."/>
            <person name="Sun H."/>
            <person name="Tunlid A."/>
            <person name="Henrissat B."/>
            <person name="Grigoriev I.V."/>
            <person name="Hibbett D.S."/>
            <person name="Martin F."/>
            <person name="Nordberg H.P."/>
            <person name="Cantor M.N."/>
            <person name="Hua S.X."/>
        </authorList>
    </citation>
    <scope>NUCLEOTIDE SEQUENCE [LARGE SCALE GENOMIC DNA]</scope>
    <source>
        <strain evidence="2 3">MUT 4182</strain>
    </source>
</reference>
<dbReference type="Proteomes" id="UP000054248">
    <property type="component" value="Unassembled WGS sequence"/>
</dbReference>
<evidence type="ECO:0000313" key="3">
    <source>
        <dbReference type="Proteomes" id="UP000054248"/>
    </source>
</evidence>
<evidence type="ECO:0000256" key="1">
    <source>
        <dbReference type="SAM" id="MobiDB-lite"/>
    </source>
</evidence>
<name>A0A0C3L8I4_9AGAM</name>
<proteinExistence type="predicted"/>
<keyword evidence="3" id="KW-1185">Reference proteome</keyword>
<evidence type="ECO:0000313" key="2">
    <source>
        <dbReference type="EMBL" id="KIO30133.1"/>
    </source>
</evidence>
<gene>
    <name evidence="2" type="ORF">M407DRAFT_242327</name>
</gene>
<accession>A0A0C3L8I4</accession>
<sequence>MATPSTSPLNSTYQRHDPVAGGPGRSGMPALSHNHSNPQQKDDDCGPLFAYSP</sequence>
<feature type="compositionally biased region" description="Polar residues" evidence="1">
    <location>
        <begin position="1"/>
        <end position="13"/>
    </location>
</feature>
<organism evidence="2 3">
    <name type="scientific">Tulasnella calospora MUT 4182</name>
    <dbReference type="NCBI Taxonomy" id="1051891"/>
    <lineage>
        <taxon>Eukaryota</taxon>
        <taxon>Fungi</taxon>
        <taxon>Dikarya</taxon>
        <taxon>Basidiomycota</taxon>
        <taxon>Agaricomycotina</taxon>
        <taxon>Agaricomycetes</taxon>
        <taxon>Cantharellales</taxon>
        <taxon>Tulasnellaceae</taxon>
        <taxon>Tulasnella</taxon>
    </lineage>
</organism>
<reference evidence="3" key="2">
    <citation type="submission" date="2015-01" db="EMBL/GenBank/DDBJ databases">
        <title>Evolutionary Origins and Diversification of the Mycorrhizal Mutualists.</title>
        <authorList>
            <consortium name="DOE Joint Genome Institute"/>
            <consortium name="Mycorrhizal Genomics Consortium"/>
            <person name="Kohler A."/>
            <person name="Kuo A."/>
            <person name="Nagy L.G."/>
            <person name="Floudas D."/>
            <person name="Copeland A."/>
            <person name="Barry K.W."/>
            <person name="Cichocki N."/>
            <person name="Veneault-Fourrey C."/>
            <person name="LaButti K."/>
            <person name="Lindquist E.A."/>
            <person name="Lipzen A."/>
            <person name="Lundell T."/>
            <person name="Morin E."/>
            <person name="Murat C."/>
            <person name="Riley R."/>
            <person name="Ohm R."/>
            <person name="Sun H."/>
            <person name="Tunlid A."/>
            <person name="Henrissat B."/>
            <person name="Grigoriev I.V."/>
            <person name="Hibbett D.S."/>
            <person name="Martin F."/>
        </authorList>
    </citation>
    <scope>NUCLEOTIDE SEQUENCE [LARGE SCALE GENOMIC DNA]</scope>
    <source>
        <strain evidence="3">MUT 4182</strain>
    </source>
</reference>
<dbReference type="EMBL" id="KN822975">
    <property type="protein sequence ID" value="KIO30133.1"/>
    <property type="molecule type" value="Genomic_DNA"/>
</dbReference>